<protein>
    <submittedName>
        <fullName evidence="1">Uncharacterized protein</fullName>
    </submittedName>
</protein>
<evidence type="ECO:0000313" key="1">
    <source>
        <dbReference type="EMBL" id="QMS91367.1"/>
    </source>
</evidence>
<dbReference type="KEGG" id="ned:HUN01_28610"/>
<dbReference type="Proteomes" id="UP000514713">
    <property type="component" value="Chromosome"/>
</dbReference>
<gene>
    <name evidence="1" type="ORF">HUN01_28610</name>
</gene>
<dbReference type="AlphaFoldDB" id="A0A7D7LK89"/>
<sequence>MTTATVNARLKSDTAITERAKSLSVLSKHVLADTCWKSKQPQPFKLGDQIVLNGSEDGRSPTSCIYAPKTNQFIFLAYSNGQLVVDQVYSRKEVRSQISLIRQQRKKENN</sequence>
<evidence type="ECO:0000313" key="2">
    <source>
        <dbReference type="Proteomes" id="UP000514713"/>
    </source>
</evidence>
<organism evidence="1 2">
    <name type="scientific">Nostoc edaphicum CCNP1411</name>
    <dbReference type="NCBI Taxonomy" id="1472755"/>
    <lineage>
        <taxon>Bacteria</taxon>
        <taxon>Bacillati</taxon>
        <taxon>Cyanobacteriota</taxon>
        <taxon>Cyanophyceae</taxon>
        <taxon>Nostocales</taxon>
        <taxon>Nostocaceae</taxon>
        <taxon>Nostoc</taxon>
    </lineage>
</organism>
<dbReference type="EMBL" id="CP054698">
    <property type="protein sequence ID" value="QMS91367.1"/>
    <property type="molecule type" value="Genomic_DNA"/>
</dbReference>
<dbReference type="RefSeq" id="WP_181929002.1">
    <property type="nucleotide sequence ID" value="NZ_CP054698.1"/>
</dbReference>
<name>A0A7D7LK89_9NOSO</name>
<keyword evidence="2" id="KW-1185">Reference proteome</keyword>
<reference evidence="2" key="1">
    <citation type="submission" date="2020-06" db="EMBL/GenBank/DDBJ databases">
        <title>Nostoc edaphicum CCNP1411 genome.</title>
        <authorList>
            <person name="Fidor A."/>
            <person name="Grabski M."/>
            <person name="Gawor J."/>
            <person name="Gromadka R."/>
            <person name="Wegrzyn G."/>
            <person name="Mazur-Marzec H."/>
        </authorList>
    </citation>
    <scope>NUCLEOTIDE SEQUENCE [LARGE SCALE GENOMIC DNA]</scope>
    <source>
        <strain evidence="2">CCNP1411</strain>
    </source>
</reference>
<proteinExistence type="predicted"/>
<accession>A0A7D7LK89</accession>